<dbReference type="InterPro" id="IPR050923">
    <property type="entry name" value="Cell_Proc_Reg/RNA_Proc"/>
</dbReference>
<dbReference type="InterPro" id="IPR032030">
    <property type="entry name" value="YscD_cytoplasmic_dom"/>
</dbReference>
<dbReference type="PROSITE" id="PS50006">
    <property type="entry name" value="FHA_DOMAIN"/>
    <property type="match status" value="1"/>
</dbReference>
<accession>A0A6J6D6Q8</accession>
<feature type="transmembrane region" description="Helical" evidence="1">
    <location>
        <begin position="6"/>
        <end position="28"/>
    </location>
</feature>
<dbReference type="PANTHER" id="PTHR23308">
    <property type="entry name" value="NUCLEAR INHIBITOR OF PROTEIN PHOSPHATASE-1"/>
    <property type="match status" value="1"/>
</dbReference>
<keyword evidence="1" id="KW-1133">Transmembrane helix</keyword>
<proteinExistence type="predicted"/>
<protein>
    <submittedName>
        <fullName evidence="3">Unannotated protein</fullName>
    </submittedName>
</protein>
<keyword evidence="1" id="KW-0472">Membrane</keyword>
<organism evidence="3">
    <name type="scientific">freshwater metagenome</name>
    <dbReference type="NCBI Taxonomy" id="449393"/>
    <lineage>
        <taxon>unclassified sequences</taxon>
        <taxon>metagenomes</taxon>
        <taxon>ecological metagenomes</taxon>
    </lineage>
</organism>
<dbReference type="Pfam" id="PF16697">
    <property type="entry name" value="Yop-YscD_cpl"/>
    <property type="match status" value="1"/>
</dbReference>
<dbReference type="SMART" id="SM00240">
    <property type="entry name" value="FHA"/>
    <property type="match status" value="1"/>
</dbReference>
<evidence type="ECO:0000313" key="3">
    <source>
        <dbReference type="EMBL" id="CAB4558985.1"/>
    </source>
</evidence>
<dbReference type="SUPFAM" id="SSF49879">
    <property type="entry name" value="SMAD/FHA domain"/>
    <property type="match status" value="1"/>
</dbReference>
<dbReference type="Gene3D" id="2.60.200.20">
    <property type="match status" value="1"/>
</dbReference>
<name>A0A6J6D6Q8_9ZZZZ</name>
<feature type="domain" description="FHA" evidence="2">
    <location>
        <begin position="98"/>
        <end position="147"/>
    </location>
</feature>
<evidence type="ECO:0000259" key="2">
    <source>
        <dbReference type="PROSITE" id="PS50006"/>
    </source>
</evidence>
<dbReference type="AlphaFoldDB" id="A0A6J6D6Q8"/>
<dbReference type="InterPro" id="IPR008984">
    <property type="entry name" value="SMAD_FHA_dom_sf"/>
</dbReference>
<gene>
    <name evidence="3" type="ORF">UFOPK1591_00593</name>
</gene>
<keyword evidence="1" id="KW-0812">Transmembrane</keyword>
<evidence type="ECO:0000256" key="1">
    <source>
        <dbReference type="SAM" id="Phobius"/>
    </source>
</evidence>
<sequence length="173" mass="18159">MSELTLLIVRLGFLAALWVFVFFVVYSIRADLFGQRVRKLPVATADPGASTPHDSQPFIESARGGSTGIPASASDDIDLVLTSGTMAGNSLGLSGETVTIGRSPDSMLVISDDYTSTNHARISVSNGSWVLTDLGSTNGTLCNGSRVVGTVPLHLGESVTVGQTTFELRARSQ</sequence>
<dbReference type="InterPro" id="IPR000253">
    <property type="entry name" value="FHA_dom"/>
</dbReference>
<reference evidence="3" key="1">
    <citation type="submission" date="2020-05" db="EMBL/GenBank/DDBJ databases">
        <authorList>
            <person name="Chiriac C."/>
            <person name="Salcher M."/>
            <person name="Ghai R."/>
            <person name="Kavagutti S V."/>
        </authorList>
    </citation>
    <scope>NUCLEOTIDE SEQUENCE</scope>
</reference>
<dbReference type="EMBL" id="CAEZTD010000033">
    <property type="protein sequence ID" value="CAB4558985.1"/>
    <property type="molecule type" value="Genomic_DNA"/>
</dbReference>